<accession>A0A6A6HV88</accession>
<dbReference type="Pfam" id="PF06985">
    <property type="entry name" value="HET"/>
    <property type="match status" value="1"/>
</dbReference>
<dbReference type="PANTHER" id="PTHR24148:SF64">
    <property type="entry name" value="HETEROKARYON INCOMPATIBILITY DOMAIN-CONTAINING PROTEIN"/>
    <property type="match status" value="1"/>
</dbReference>
<dbReference type="OrthoDB" id="2157530at2759"/>
<evidence type="ECO:0000259" key="1">
    <source>
        <dbReference type="Pfam" id="PF06985"/>
    </source>
</evidence>
<dbReference type="InterPro" id="IPR052895">
    <property type="entry name" value="HetReg/Transcr_Mod"/>
</dbReference>
<dbReference type="RefSeq" id="XP_033676676.1">
    <property type="nucleotide sequence ID" value="XM_033825290.1"/>
</dbReference>
<dbReference type="Proteomes" id="UP000800094">
    <property type="component" value="Unassembled WGS sequence"/>
</dbReference>
<dbReference type="EMBL" id="ML987210">
    <property type="protein sequence ID" value="KAF2241672.1"/>
    <property type="molecule type" value="Genomic_DNA"/>
</dbReference>
<evidence type="ECO:0000313" key="2">
    <source>
        <dbReference type="EMBL" id="KAF2241672.1"/>
    </source>
</evidence>
<dbReference type="PANTHER" id="PTHR24148">
    <property type="entry name" value="ANKYRIN REPEAT DOMAIN-CONTAINING PROTEIN 39 HOMOLOG-RELATED"/>
    <property type="match status" value="1"/>
</dbReference>
<reference evidence="2" key="1">
    <citation type="journal article" date="2020" name="Stud. Mycol.">
        <title>101 Dothideomycetes genomes: a test case for predicting lifestyles and emergence of pathogens.</title>
        <authorList>
            <person name="Haridas S."/>
            <person name="Albert R."/>
            <person name="Binder M."/>
            <person name="Bloem J."/>
            <person name="Labutti K."/>
            <person name="Salamov A."/>
            <person name="Andreopoulos B."/>
            <person name="Baker S."/>
            <person name="Barry K."/>
            <person name="Bills G."/>
            <person name="Bluhm B."/>
            <person name="Cannon C."/>
            <person name="Castanera R."/>
            <person name="Culley D."/>
            <person name="Daum C."/>
            <person name="Ezra D."/>
            <person name="Gonzalez J."/>
            <person name="Henrissat B."/>
            <person name="Kuo A."/>
            <person name="Liang C."/>
            <person name="Lipzen A."/>
            <person name="Lutzoni F."/>
            <person name="Magnuson J."/>
            <person name="Mondo S."/>
            <person name="Nolan M."/>
            <person name="Ohm R."/>
            <person name="Pangilinan J."/>
            <person name="Park H.-J."/>
            <person name="Ramirez L."/>
            <person name="Alfaro M."/>
            <person name="Sun H."/>
            <person name="Tritt A."/>
            <person name="Yoshinaga Y."/>
            <person name="Zwiers L.-H."/>
            <person name="Turgeon B."/>
            <person name="Goodwin S."/>
            <person name="Spatafora J."/>
            <person name="Crous P."/>
            <person name="Grigoriev I."/>
        </authorList>
    </citation>
    <scope>NUCLEOTIDE SEQUENCE</scope>
    <source>
        <strain evidence="2">CBS 122368</strain>
    </source>
</reference>
<gene>
    <name evidence="2" type="ORF">BU26DRAFT_468352</name>
</gene>
<protein>
    <submittedName>
        <fullName evidence="2">HET-domain-containing protein</fullName>
    </submittedName>
</protein>
<dbReference type="Pfam" id="PF26639">
    <property type="entry name" value="Het-6_barrel"/>
    <property type="match status" value="1"/>
</dbReference>
<sequence length="582" mass="65082">MNFYQELHLFSDCPVIRLLELHLCIQVDNVPEIEGSLTTHDLRDLPNFDALSYAWGPKDLSAHITLHGEVFLVSQTLFAALRQICVNQQGAPRKLWVDAICINQHDNAEKSHQVMLMKDIYASANRVLSWIGQPDQLSTLAFDTLKRFAADDGTPNGSATYRGILKEVNERRASLDLVLQRGYFSRLWIVQEVVVARMVTVLCGSLRIDFDKLRIALQRMTGSGFYRFSSSIAKVVYIGSWRSSFHETDYPDGERYLDVRLFEDSRDRIAADARDKIYALRGIANKALGTCIKVDYDDAVETVYTDFAKTVLSLRQDLQILSAIYLRHGRMSTLSLPSYVPDWSLPKYGGGFLQRYYRFKPTHVFRAAGTSIPRVSLTEGSNTVGIQGSRLDVISRVIPIKSLLHTGDGDSVVVDETILRELSATASPSLTYGFTNEPSWVAFFRTLTADRTALSPRIDETYWSQYFGAYSEASRRNSSGDISSLPSSLWEALSKDVGIIIEDKDMFVTAQGYFGLGHEGLGEGDVVCILLGGEVPFLLRQTGQGGQQARFRFLCECYVHGVMDGEAVKGPESGSLEEFLID</sequence>
<evidence type="ECO:0000313" key="3">
    <source>
        <dbReference type="Proteomes" id="UP000800094"/>
    </source>
</evidence>
<dbReference type="InterPro" id="IPR010730">
    <property type="entry name" value="HET"/>
</dbReference>
<dbReference type="GeneID" id="54578620"/>
<dbReference type="AlphaFoldDB" id="A0A6A6HV88"/>
<name>A0A6A6HV88_9PLEO</name>
<feature type="domain" description="Heterokaryon incompatibility" evidence="1">
    <location>
        <begin position="48"/>
        <end position="192"/>
    </location>
</feature>
<proteinExistence type="predicted"/>
<keyword evidence="3" id="KW-1185">Reference proteome</keyword>
<organism evidence="2 3">
    <name type="scientific">Trematosphaeria pertusa</name>
    <dbReference type="NCBI Taxonomy" id="390896"/>
    <lineage>
        <taxon>Eukaryota</taxon>
        <taxon>Fungi</taxon>
        <taxon>Dikarya</taxon>
        <taxon>Ascomycota</taxon>
        <taxon>Pezizomycotina</taxon>
        <taxon>Dothideomycetes</taxon>
        <taxon>Pleosporomycetidae</taxon>
        <taxon>Pleosporales</taxon>
        <taxon>Massarineae</taxon>
        <taxon>Trematosphaeriaceae</taxon>
        <taxon>Trematosphaeria</taxon>
    </lineage>
</organism>